<keyword evidence="7" id="KW-0175">Coiled coil</keyword>
<feature type="compositionally biased region" description="Basic and acidic residues" evidence="8">
    <location>
        <begin position="836"/>
        <end position="863"/>
    </location>
</feature>
<feature type="compositionally biased region" description="Low complexity" evidence="8">
    <location>
        <begin position="901"/>
        <end position="914"/>
    </location>
</feature>
<dbReference type="GeneID" id="40725682"/>
<evidence type="ECO:0000256" key="6">
    <source>
        <dbReference type="ARBA" id="ARBA00023242"/>
    </source>
</evidence>
<feature type="compositionally biased region" description="Low complexity" evidence="8">
    <location>
        <begin position="304"/>
        <end position="337"/>
    </location>
</feature>
<reference evidence="10 11" key="1">
    <citation type="submission" date="2019-05" db="EMBL/GenBank/DDBJ databases">
        <title>Sporisorium graminicola CBS 10092 draft sequencing and annotation.</title>
        <authorList>
            <person name="Solano-Gonzalez S."/>
            <person name="Caddick M.X."/>
            <person name="Darby A."/>
        </authorList>
    </citation>
    <scope>NUCLEOTIDE SEQUENCE [LARGE SCALE GENOMIC DNA]</scope>
    <source>
        <strain evidence="10 11">CBS 10092</strain>
    </source>
</reference>
<evidence type="ECO:0000313" key="10">
    <source>
        <dbReference type="EMBL" id="TKY88435.1"/>
    </source>
</evidence>
<feature type="compositionally biased region" description="Low complexity" evidence="8">
    <location>
        <begin position="947"/>
        <end position="958"/>
    </location>
</feature>
<organism evidence="10 11">
    <name type="scientific">Sporisorium graminicola</name>
    <dbReference type="NCBI Taxonomy" id="280036"/>
    <lineage>
        <taxon>Eukaryota</taxon>
        <taxon>Fungi</taxon>
        <taxon>Dikarya</taxon>
        <taxon>Basidiomycota</taxon>
        <taxon>Ustilaginomycotina</taxon>
        <taxon>Ustilaginomycetes</taxon>
        <taxon>Ustilaginales</taxon>
        <taxon>Ustilaginaceae</taxon>
        <taxon>Sporisorium</taxon>
    </lineage>
</organism>
<keyword evidence="2" id="KW-0479">Metal-binding</keyword>
<evidence type="ECO:0000256" key="8">
    <source>
        <dbReference type="SAM" id="MobiDB-lite"/>
    </source>
</evidence>
<dbReference type="GO" id="GO:0005634">
    <property type="term" value="C:nucleus"/>
    <property type="evidence" value="ECO:0007669"/>
    <property type="project" value="UniProtKB-SubCell"/>
</dbReference>
<dbReference type="CDD" id="cd12148">
    <property type="entry name" value="fungal_TF_MHR"/>
    <property type="match status" value="1"/>
</dbReference>
<evidence type="ECO:0000256" key="1">
    <source>
        <dbReference type="ARBA" id="ARBA00004123"/>
    </source>
</evidence>
<dbReference type="CDD" id="cd00067">
    <property type="entry name" value="GAL4"/>
    <property type="match status" value="1"/>
</dbReference>
<feature type="region of interest" description="Disordered" evidence="8">
    <location>
        <begin position="835"/>
        <end position="1025"/>
    </location>
</feature>
<feature type="compositionally biased region" description="Polar residues" evidence="8">
    <location>
        <begin position="866"/>
        <end position="877"/>
    </location>
</feature>
<dbReference type="AlphaFoldDB" id="A0A4U7KUW0"/>
<dbReference type="GO" id="GO:0008270">
    <property type="term" value="F:zinc ion binding"/>
    <property type="evidence" value="ECO:0007669"/>
    <property type="project" value="InterPro"/>
</dbReference>
<dbReference type="InterPro" id="IPR036864">
    <property type="entry name" value="Zn2-C6_fun-type_DNA-bd_sf"/>
</dbReference>
<evidence type="ECO:0000256" key="7">
    <source>
        <dbReference type="SAM" id="Coils"/>
    </source>
</evidence>
<gene>
    <name evidence="10" type="ORF">EX895_002787</name>
</gene>
<keyword evidence="5" id="KW-0804">Transcription</keyword>
<feature type="coiled-coil region" evidence="7">
    <location>
        <begin position="95"/>
        <end position="125"/>
    </location>
</feature>
<keyword evidence="11" id="KW-1185">Reference proteome</keyword>
<keyword evidence="6" id="KW-0539">Nucleus</keyword>
<dbReference type="PANTHER" id="PTHR31845:SF19">
    <property type="entry name" value="TRANSCRIPTION FACTOR DOMAIN-CONTAINING PROTEIN"/>
    <property type="match status" value="1"/>
</dbReference>
<dbReference type="RefSeq" id="XP_029740420.1">
    <property type="nucleotide sequence ID" value="XM_029883385.1"/>
</dbReference>
<sequence length="1063" mass="115060">MSSRSQSTPGNEDDDTSSSSAGEDTAATRTATGASASAAAAAAEKKVSCQPCREAKVKCIPSTSPGTACSRCLKLERECFYRTHKRGRKPGKIKLQQILRRLELLDRTLHEIKELNKEVADADATSLIETLMWQLHRSKFFSKGTDPAAAAGVKRERHTSSSPAGNGAEADKVAMGGVMGMGSGVQKSRSDFNMLVDMEDHASVARVPDEFPTLSNPLKLLAQASSDESERRLRTRSTRLGVERANRQGSGLRRQTNFDEAGTSASGSGDEENDQEQVDRDRATSSHDQPGSDGDPARKRARSRSPTPTTSSTSITAPAASTTSAPPVTATSTRTPSSWASTYFSRGAFHPVYDNRQEFDPIDQNLLTVAQASRLITSFYASFGTFMHIFDPTLSTITYIRKHSAFLLTVICALSAEFESSADPHVQAESATLAVSLRRHYEEMITWITCGDYKNVEMAQAFFLLASYRPMSDSAMSDQTWLFLGTAIRIATELGCNLVCYSYGNPRVRDGQDEHYQRQLRNTERLWINLWNLEKTLASQTGQRMHLADEGVIATCSRWHRMPCSLRQDEALIAQVELRRIMIAQGDHFNTHVLRSLGARRRVAHPPPHAPPEASANSDGDDDTLSTAERDQLLLQLSYFRNSVTMDLKRWEERWLSPSSSASSTSASSASSTEPSPLQITGPLSLDYAALVTYALPLPISYSVDVTPELAALNRHCYISCTNYMATFIDRSQRHLMDHITNSTIISTVYAVVFALDLARKAATATAGNEGGKGGVDFGFVSSQRVVNLARLTARELERVGGATRGRVGKSVASKYSGFLQGVLARFEVPITATSEGERRGEVDGHGEGEGEGERAAARRGFEARQTTASTPSQSLHTADPRQGDHADASSSPTQPVYAHTATAAGTGKQGTKASHTYSSNVLFSPQPLPQPQQQYAQGWVAPAPSPAAAPQWTAPQPGRYHALPPHHAPTPGTTSSAAPVGGAQNWHNLGSAGGALSPASWFGQQPQPQQQQQTGPGAEGQGYTLEEDPSWEWMMKDLDFLNVDGGGGGGEPILDQMGRLFG</sequence>
<dbReference type="PROSITE" id="PS00463">
    <property type="entry name" value="ZN2_CY6_FUNGAL_1"/>
    <property type="match status" value="1"/>
</dbReference>
<evidence type="ECO:0000256" key="3">
    <source>
        <dbReference type="ARBA" id="ARBA00023015"/>
    </source>
</evidence>
<dbReference type="PANTHER" id="PTHR31845">
    <property type="entry name" value="FINGER DOMAIN PROTEIN, PUTATIVE-RELATED"/>
    <property type="match status" value="1"/>
</dbReference>
<feature type="region of interest" description="Disordered" evidence="8">
    <location>
        <begin position="602"/>
        <end position="625"/>
    </location>
</feature>
<protein>
    <recommendedName>
        <fullName evidence="9">Zn(2)-C6 fungal-type domain-containing protein</fullName>
    </recommendedName>
</protein>
<proteinExistence type="predicted"/>
<dbReference type="InterPro" id="IPR001138">
    <property type="entry name" value="Zn2Cys6_DnaBD"/>
</dbReference>
<accession>A0A4U7KUW0</accession>
<name>A0A4U7KUW0_9BASI</name>
<dbReference type="GO" id="GO:0000976">
    <property type="term" value="F:transcription cis-regulatory region binding"/>
    <property type="evidence" value="ECO:0007669"/>
    <property type="project" value="TreeGrafter"/>
</dbReference>
<feature type="region of interest" description="Disordered" evidence="8">
    <location>
        <begin position="1"/>
        <end position="37"/>
    </location>
</feature>
<dbReference type="Proteomes" id="UP000306050">
    <property type="component" value="Chromosome SGRAM_16"/>
</dbReference>
<keyword evidence="3" id="KW-0805">Transcription regulation</keyword>
<dbReference type="KEGG" id="sgra:EX895_002787"/>
<evidence type="ECO:0000259" key="9">
    <source>
        <dbReference type="PROSITE" id="PS50048"/>
    </source>
</evidence>
<evidence type="ECO:0000256" key="4">
    <source>
        <dbReference type="ARBA" id="ARBA00023125"/>
    </source>
</evidence>
<dbReference type="InterPro" id="IPR007219">
    <property type="entry name" value="XnlR_reg_dom"/>
</dbReference>
<feature type="domain" description="Zn(2)-C6 fungal-type" evidence="9">
    <location>
        <begin position="48"/>
        <end position="81"/>
    </location>
</feature>
<evidence type="ECO:0000256" key="2">
    <source>
        <dbReference type="ARBA" id="ARBA00022723"/>
    </source>
</evidence>
<feature type="region of interest" description="Disordered" evidence="8">
    <location>
        <begin position="149"/>
        <end position="171"/>
    </location>
</feature>
<feature type="compositionally biased region" description="Low complexity" evidence="8">
    <location>
        <begin position="1004"/>
        <end position="1017"/>
    </location>
</feature>
<feature type="region of interest" description="Disordered" evidence="8">
    <location>
        <begin position="222"/>
        <end position="337"/>
    </location>
</feature>
<comment type="caution">
    <text evidence="10">The sequence shown here is derived from an EMBL/GenBank/DDBJ whole genome shotgun (WGS) entry which is preliminary data.</text>
</comment>
<dbReference type="InterPro" id="IPR051089">
    <property type="entry name" value="prtT"/>
</dbReference>
<dbReference type="SMART" id="SM00066">
    <property type="entry name" value="GAL4"/>
    <property type="match status" value="1"/>
</dbReference>
<evidence type="ECO:0000313" key="11">
    <source>
        <dbReference type="Proteomes" id="UP000306050"/>
    </source>
</evidence>
<dbReference type="EMBL" id="SRRM01000009">
    <property type="protein sequence ID" value="TKY88435.1"/>
    <property type="molecule type" value="Genomic_DNA"/>
</dbReference>
<feature type="compositionally biased region" description="Polar residues" evidence="8">
    <location>
        <begin position="1"/>
        <end position="10"/>
    </location>
</feature>
<comment type="subcellular location">
    <subcellularLocation>
        <location evidence="1">Nucleus</location>
    </subcellularLocation>
</comment>
<keyword evidence="4" id="KW-0238">DNA-binding</keyword>
<feature type="compositionally biased region" description="Low complexity" evidence="8">
    <location>
        <begin position="25"/>
        <end position="37"/>
    </location>
</feature>
<dbReference type="GO" id="GO:0006351">
    <property type="term" value="P:DNA-templated transcription"/>
    <property type="evidence" value="ECO:0007669"/>
    <property type="project" value="InterPro"/>
</dbReference>
<dbReference type="Gene3D" id="4.10.240.10">
    <property type="entry name" value="Zn(2)-C6 fungal-type DNA-binding domain"/>
    <property type="match status" value="1"/>
</dbReference>
<dbReference type="PROSITE" id="PS50048">
    <property type="entry name" value="ZN2_CY6_FUNGAL_2"/>
    <property type="match status" value="1"/>
</dbReference>
<dbReference type="SUPFAM" id="SSF57701">
    <property type="entry name" value="Zn2/Cys6 DNA-binding domain"/>
    <property type="match status" value="1"/>
</dbReference>
<dbReference type="Pfam" id="PF04082">
    <property type="entry name" value="Fungal_trans"/>
    <property type="match status" value="1"/>
</dbReference>
<evidence type="ECO:0000256" key="5">
    <source>
        <dbReference type="ARBA" id="ARBA00023163"/>
    </source>
</evidence>
<dbReference type="OrthoDB" id="3163292at2759"/>
<dbReference type="GO" id="GO:0000981">
    <property type="term" value="F:DNA-binding transcription factor activity, RNA polymerase II-specific"/>
    <property type="evidence" value="ECO:0007669"/>
    <property type="project" value="InterPro"/>
</dbReference>
<feature type="compositionally biased region" description="Basic and acidic residues" evidence="8">
    <location>
        <begin position="879"/>
        <end position="888"/>
    </location>
</feature>
<feature type="compositionally biased region" description="Polar residues" evidence="8">
    <location>
        <begin position="915"/>
        <end position="924"/>
    </location>
</feature>